<dbReference type="STRING" id="869212.Turpa_1355"/>
<evidence type="ECO:0000256" key="2">
    <source>
        <dbReference type="PIRSR" id="PIRSR005211-1"/>
    </source>
</evidence>
<dbReference type="AlphaFoldDB" id="I4B3Z6"/>
<feature type="active site" description="Charge relay system" evidence="2">
    <location>
        <position position="117"/>
    </location>
</feature>
<name>I4B3Z6_TURPD</name>
<dbReference type="PANTHER" id="PTHR10794">
    <property type="entry name" value="ABHYDROLASE DOMAIN-CONTAINING PROTEIN"/>
    <property type="match status" value="1"/>
</dbReference>
<dbReference type="InterPro" id="IPR029058">
    <property type="entry name" value="AB_hydrolase_fold"/>
</dbReference>
<dbReference type="PIRSF" id="PIRSF005211">
    <property type="entry name" value="Ab_hydro_YheT"/>
    <property type="match status" value="1"/>
</dbReference>
<feature type="active site" description="Charge relay system" evidence="2">
    <location>
        <position position="245"/>
    </location>
</feature>
<feature type="domain" description="AB hydrolase-1" evidence="3">
    <location>
        <begin position="39"/>
        <end position="279"/>
    </location>
</feature>
<dbReference type="InterPro" id="IPR012020">
    <property type="entry name" value="ABHD4"/>
</dbReference>
<dbReference type="PATRIC" id="fig|869212.3.peg.1341"/>
<dbReference type="InterPro" id="IPR050960">
    <property type="entry name" value="AB_hydrolase_4_sf"/>
</dbReference>
<keyword evidence="5" id="KW-1185">Reference proteome</keyword>
<dbReference type="SUPFAM" id="SSF53474">
    <property type="entry name" value="alpha/beta-Hydrolases"/>
    <property type="match status" value="1"/>
</dbReference>
<dbReference type="PANTHER" id="PTHR10794:SF94">
    <property type="entry name" value="ESTERASE YHET-RELATED"/>
    <property type="match status" value="1"/>
</dbReference>
<dbReference type="InterPro" id="IPR000073">
    <property type="entry name" value="AB_hydrolase_1"/>
</dbReference>
<dbReference type="Proteomes" id="UP000006048">
    <property type="component" value="Chromosome"/>
</dbReference>
<accession>I4B3Z6</accession>
<feature type="active site" description="Charge relay system" evidence="2">
    <location>
        <position position="274"/>
    </location>
</feature>
<proteinExistence type="inferred from homology"/>
<evidence type="ECO:0000313" key="5">
    <source>
        <dbReference type="Proteomes" id="UP000006048"/>
    </source>
</evidence>
<gene>
    <name evidence="4" type="ordered locus">Turpa_1355</name>
</gene>
<evidence type="ECO:0000313" key="4">
    <source>
        <dbReference type="EMBL" id="AFM12003.1"/>
    </source>
</evidence>
<dbReference type="GO" id="GO:0047372">
    <property type="term" value="F:monoacylglycerol lipase activity"/>
    <property type="evidence" value="ECO:0007669"/>
    <property type="project" value="TreeGrafter"/>
</dbReference>
<evidence type="ECO:0000259" key="3">
    <source>
        <dbReference type="Pfam" id="PF00561"/>
    </source>
</evidence>
<dbReference type="KEGG" id="tpx:Turpa_1355"/>
<dbReference type="OrthoDB" id="334453at2"/>
<dbReference type="HOGENOM" id="CLU_032487_0_0_12"/>
<dbReference type="EMBL" id="CP002959">
    <property type="protein sequence ID" value="AFM12003.1"/>
    <property type="molecule type" value="Genomic_DNA"/>
</dbReference>
<dbReference type="GO" id="GO:0034338">
    <property type="term" value="F:short-chain carboxylesterase activity"/>
    <property type="evidence" value="ECO:0007669"/>
    <property type="project" value="TreeGrafter"/>
</dbReference>
<reference evidence="4 5" key="1">
    <citation type="submission" date="2012-06" db="EMBL/GenBank/DDBJ databases">
        <title>The complete chromosome of genome of Turneriella parva DSM 21527.</title>
        <authorList>
            <consortium name="US DOE Joint Genome Institute (JGI-PGF)"/>
            <person name="Lucas S."/>
            <person name="Han J."/>
            <person name="Lapidus A."/>
            <person name="Bruce D."/>
            <person name="Goodwin L."/>
            <person name="Pitluck S."/>
            <person name="Peters L."/>
            <person name="Kyrpides N."/>
            <person name="Mavromatis K."/>
            <person name="Ivanova N."/>
            <person name="Mikhailova N."/>
            <person name="Chertkov O."/>
            <person name="Detter J.C."/>
            <person name="Tapia R."/>
            <person name="Han C."/>
            <person name="Land M."/>
            <person name="Hauser L."/>
            <person name="Markowitz V."/>
            <person name="Cheng J.-F."/>
            <person name="Hugenholtz P."/>
            <person name="Woyke T."/>
            <person name="Wu D."/>
            <person name="Gronow S."/>
            <person name="Wellnitz S."/>
            <person name="Brambilla E."/>
            <person name="Klenk H.-P."/>
            <person name="Eisen J.A."/>
        </authorList>
    </citation>
    <scope>NUCLEOTIDE SEQUENCE [LARGE SCALE GENOMIC DNA]</scope>
    <source>
        <strain evidence="5">ATCC BAA-1111 / DSM 21527 / NCTC 11395 / H</strain>
    </source>
</reference>
<comment type="similarity">
    <text evidence="1">Belongs to the AB hydrolase superfamily. AB hydrolase 4 family.</text>
</comment>
<sequence length="300" mass="33890">MQYYRERLELADGDFVDLDWSLANQKEFGKKPGTKNNQLVILTHGMEGSSHSKYILHTVCAANAAGTSAVAWNMRGCSGEPNRALHFYHSGRTEDLAAVVRHALAKGFKKIWLAGFSLGGNLTLLYAAREGKTIAKEIQSVAAVCAPVDLVSSQAQIEAKENRLYLKRFLRDFHAKFNTKTTRRGYRIDTKKFAKRIRTLGQLDAHYTAPWNGFPDEKVYYQQCSSLPVLNAIRVPALLLNPIDDPFLSRECYPQRFAGKSKNFTLEMPETGGHCAMLLNLRMSASFMEKRLLEFFKIMQ</sequence>
<keyword evidence="4" id="KW-0378">Hydrolase</keyword>
<dbReference type="Pfam" id="PF00561">
    <property type="entry name" value="Abhydrolase_1"/>
    <property type="match status" value="1"/>
</dbReference>
<dbReference type="RefSeq" id="WP_014802518.1">
    <property type="nucleotide sequence ID" value="NC_018020.1"/>
</dbReference>
<dbReference type="Gene3D" id="3.40.50.1820">
    <property type="entry name" value="alpha/beta hydrolase"/>
    <property type="match status" value="1"/>
</dbReference>
<evidence type="ECO:0000256" key="1">
    <source>
        <dbReference type="ARBA" id="ARBA00010884"/>
    </source>
</evidence>
<organism evidence="4 5">
    <name type="scientific">Turneriella parva (strain ATCC BAA-1111 / DSM 21527 / NCTC 11395 / H)</name>
    <name type="common">Leptospira parva</name>
    <dbReference type="NCBI Taxonomy" id="869212"/>
    <lineage>
        <taxon>Bacteria</taxon>
        <taxon>Pseudomonadati</taxon>
        <taxon>Spirochaetota</taxon>
        <taxon>Spirochaetia</taxon>
        <taxon>Leptospirales</taxon>
        <taxon>Leptospiraceae</taxon>
        <taxon>Turneriella</taxon>
    </lineage>
</organism>
<protein>
    <submittedName>
        <fullName evidence="4">Alpha/beta hydrolase fold containing protein</fullName>
    </submittedName>
</protein>